<protein>
    <recommendedName>
        <fullName evidence="3">Lipoprotein</fullName>
    </recommendedName>
</protein>
<dbReference type="Proteomes" id="UP000778797">
    <property type="component" value="Unassembled WGS sequence"/>
</dbReference>
<dbReference type="PROSITE" id="PS51257">
    <property type="entry name" value="PROKAR_LIPOPROTEIN"/>
    <property type="match status" value="1"/>
</dbReference>
<name>A0ABS8EQI6_9FLAO</name>
<comment type="caution">
    <text evidence="1">The sequence shown here is derived from an EMBL/GenBank/DDBJ whole genome shotgun (WGS) entry which is preliminary data.</text>
</comment>
<reference evidence="2" key="2">
    <citation type="submission" date="2023-07" db="EMBL/GenBank/DDBJ databases">
        <title>Genome of Winogradskyella sp. E313.</title>
        <authorList>
            <person name="Zhou Y."/>
        </authorList>
    </citation>
    <scope>NUCLEOTIDE SEQUENCE [LARGE SCALE GENOMIC DNA]</scope>
    <source>
        <strain evidence="2">E313</strain>
    </source>
</reference>
<proteinExistence type="predicted"/>
<keyword evidence="2" id="KW-1185">Reference proteome</keyword>
<dbReference type="RefSeq" id="WP_227477935.1">
    <property type="nucleotide sequence ID" value="NZ_JAFMPT010000023.1"/>
</dbReference>
<evidence type="ECO:0000313" key="2">
    <source>
        <dbReference type="Proteomes" id="UP000778797"/>
    </source>
</evidence>
<organism evidence="1 2">
    <name type="scientific">Winogradskyella immobilis</name>
    <dbReference type="NCBI Taxonomy" id="2816852"/>
    <lineage>
        <taxon>Bacteria</taxon>
        <taxon>Pseudomonadati</taxon>
        <taxon>Bacteroidota</taxon>
        <taxon>Flavobacteriia</taxon>
        <taxon>Flavobacteriales</taxon>
        <taxon>Flavobacteriaceae</taxon>
        <taxon>Winogradskyella</taxon>
    </lineage>
</organism>
<sequence length="175" mass="20234">MKIKPLLFLTLFTLFFSCGNNNSEKDSEVKEVVNDLASKITQKKIEDLRYTDYVLSDDAKDVVANWIKYQELVTQIGFLKKVDFSFFKDEQATLAGFTEELKTTIPETLNTNRIKARITVLETQLLLLNNNLTIDNLPIEDKLRSIKSLLESISHLNYLINKKLEFDKANIERPE</sequence>
<reference evidence="2" key="1">
    <citation type="submission" date="2021-03" db="EMBL/GenBank/DDBJ databases">
        <title>Genome of Cognatishimia sp. F0-27.</title>
        <authorList>
            <person name="Ping X."/>
        </authorList>
    </citation>
    <scope>NUCLEOTIDE SEQUENCE [LARGE SCALE GENOMIC DNA]</scope>
    <source>
        <strain evidence="2">E313</strain>
    </source>
</reference>
<evidence type="ECO:0000313" key="1">
    <source>
        <dbReference type="EMBL" id="MCC1485443.1"/>
    </source>
</evidence>
<gene>
    <name evidence="1" type="ORF">J1C55_12630</name>
</gene>
<evidence type="ECO:0008006" key="3">
    <source>
        <dbReference type="Google" id="ProtNLM"/>
    </source>
</evidence>
<accession>A0ABS8EQI6</accession>
<dbReference type="EMBL" id="JAFMPT010000023">
    <property type="protein sequence ID" value="MCC1485443.1"/>
    <property type="molecule type" value="Genomic_DNA"/>
</dbReference>